<evidence type="ECO:0000259" key="20">
    <source>
        <dbReference type="SMART" id="SM00478"/>
    </source>
</evidence>
<keyword evidence="12" id="KW-0411">Iron-sulfur</keyword>
<accession>A0AAV0T9W3</accession>
<dbReference type="Pfam" id="PF16741">
    <property type="entry name" value="mRNA_decap_C"/>
    <property type="match status" value="1"/>
</dbReference>
<dbReference type="SMART" id="SM00525">
    <property type="entry name" value="FES"/>
    <property type="match status" value="1"/>
</dbReference>
<evidence type="ECO:0000256" key="17">
    <source>
        <dbReference type="ARBA" id="ARBA00044632"/>
    </source>
</evidence>
<feature type="compositionally biased region" description="Basic and acidic residues" evidence="19">
    <location>
        <begin position="361"/>
        <end position="384"/>
    </location>
</feature>
<evidence type="ECO:0000256" key="9">
    <source>
        <dbReference type="ARBA" id="ARBA00022801"/>
    </source>
</evidence>
<dbReference type="AlphaFoldDB" id="A0AAV0T9W3"/>
<evidence type="ECO:0000256" key="6">
    <source>
        <dbReference type="ARBA" id="ARBA00022490"/>
    </source>
</evidence>
<feature type="compositionally biased region" description="Polar residues" evidence="19">
    <location>
        <begin position="206"/>
        <end position="216"/>
    </location>
</feature>
<dbReference type="GO" id="GO:0046872">
    <property type="term" value="F:metal ion binding"/>
    <property type="evidence" value="ECO:0007669"/>
    <property type="project" value="UniProtKB-KW"/>
</dbReference>
<dbReference type="GO" id="GO:0140078">
    <property type="term" value="F:class I DNA-(apurinic or apyrimidinic site) endonuclease activity"/>
    <property type="evidence" value="ECO:0007669"/>
    <property type="project" value="UniProtKB-EC"/>
</dbReference>
<proteinExistence type="inferred from homology"/>
<evidence type="ECO:0000256" key="2">
    <source>
        <dbReference type="ARBA" id="ARBA00004496"/>
    </source>
</evidence>
<comment type="function">
    <text evidence="18">Bifunctional DNA N-glycosylase with associated apurinic/apyrimidinic (AP) lyase function that catalyzes the first step in base excision repair (BER), the primary repair pathway for the repair of oxidative DNA damage. The DNA N-glycosylase activity releases the damaged DNA base from DNA by cleaving the N-glycosidic bond, leaving an AP site. The AP lyase activity cleaves the phosphodiester bond 3' to the AP site by a beta-elimination. Primarily recognizes and repairs oxidative base damage of pyrimidines.</text>
</comment>
<evidence type="ECO:0000256" key="5">
    <source>
        <dbReference type="ARBA" id="ARBA00022485"/>
    </source>
</evidence>
<evidence type="ECO:0000256" key="8">
    <source>
        <dbReference type="ARBA" id="ARBA00022763"/>
    </source>
</evidence>
<evidence type="ECO:0000256" key="1">
    <source>
        <dbReference type="ARBA" id="ARBA00001966"/>
    </source>
</evidence>
<dbReference type="PROSITE" id="PS01155">
    <property type="entry name" value="ENDONUCLEASE_III_2"/>
    <property type="match status" value="1"/>
</dbReference>
<dbReference type="Pfam" id="PF00730">
    <property type="entry name" value="HhH-GPD"/>
    <property type="match status" value="1"/>
</dbReference>
<evidence type="ECO:0000256" key="4">
    <source>
        <dbReference type="ARBA" id="ARBA00008778"/>
    </source>
</evidence>
<dbReference type="InterPro" id="IPR003651">
    <property type="entry name" value="Endonuclease3_FeS-loop_motif"/>
</dbReference>
<feature type="compositionally biased region" description="Low complexity" evidence="19">
    <location>
        <begin position="217"/>
        <end position="234"/>
    </location>
</feature>
<feature type="region of interest" description="Disordered" evidence="19">
    <location>
        <begin position="147"/>
        <end position="239"/>
    </location>
</feature>
<feature type="region of interest" description="Disordered" evidence="19">
    <location>
        <begin position="352"/>
        <end position="384"/>
    </location>
</feature>
<dbReference type="InterPro" id="IPR010334">
    <property type="entry name" value="Dcp1"/>
</dbReference>
<keyword evidence="18" id="KW-0539">Nucleus</keyword>
<evidence type="ECO:0000256" key="15">
    <source>
        <dbReference type="ARBA" id="ARBA00023239"/>
    </source>
</evidence>
<keyword evidence="7" id="KW-0479">Metal-binding</keyword>
<keyword evidence="16 18" id="KW-0326">Glycosidase</keyword>
<dbReference type="EC" id="4.2.99.18" evidence="18"/>
<dbReference type="SMART" id="SM00478">
    <property type="entry name" value="ENDO3c"/>
    <property type="match status" value="1"/>
</dbReference>
<sequence>MAHVDRAQLNDMNLQVLKRQDADVTEIVDTASHVVMYEFDQDAQSWKRKDVEGCLFVVKRSSSPRFQIFVNNRLSTTNMTLELDGRLQVDNVDSFLILRSPDLTYSSGFAIYGVWFFPEEDRAKILQLLQSLIQTLKAPQSAAIMNSTQQQPVKTQLPPQMQAKAKQLQTTQPTQQRNQQQERPPSQSRTRGRSRNKLDDVKRRISSVNTPTAILQRSSKGTRSNSSSSGSSTNGMAKQENTPVVANSSGMVPISKVEGIAAGEAIMGMISQNWPQQQHKQQSTVSNVNKEQLKQTLIDLLNDAQFFDQIYHAYVDRTSDDGDNPFTRFAFASVRNDSSTNDGITAEITVHQPGTSSAKRARTEAKKHEKASSSRQEKIIKTERKKCSDASHQLQLQLLLELYEARKDIVDTPIDKFGTKMCVAPGVSSANAKRFQLLVAALLSSQTQDPITYAAMQRLHQLGGSGEGLTIATVQATSETKLSEVLKPVGFYHRKAHQLKQVAAILSTRFHGDIPRSLDELLELPGIGPKIGRVITLLAWGQVDGIVVDTHVHRVAQRLGWASTSSPQDTRRDLEEWVPREYWGSLSFAVVGFGQTVCTAKYPLCSTCPLAAKCPSAFKVDTTNTKNKNQSKKRCTYVANT</sequence>
<dbReference type="GO" id="GO:0005739">
    <property type="term" value="C:mitochondrion"/>
    <property type="evidence" value="ECO:0007669"/>
    <property type="project" value="UniProtKB-SubCell"/>
</dbReference>
<dbReference type="EMBL" id="CANTFK010000380">
    <property type="protein sequence ID" value="CAI5715448.1"/>
    <property type="molecule type" value="Genomic_DNA"/>
</dbReference>
<keyword evidence="14 18" id="KW-0234">DNA repair</keyword>
<dbReference type="InterPro" id="IPR011993">
    <property type="entry name" value="PH-like_dom_sf"/>
</dbReference>
<evidence type="ECO:0000256" key="7">
    <source>
        <dbReference type="ARBA" id="ARBA00022723"/>
    </source>
</evidence>
<dbReference type="Pfam" id="PF06058">
    <property type="entry name" value="DCP1"/>
    <property type="match status" value="1"/>
</dbReference>
<evidence type="ECO:0000256" key="18">
    <source>
        <dbReference type="HAMAP-Rule" id="MF_03183"/>
    </source>
</evidence>
<dbReference type="GO" id="GO:0000703">
    <property type="term" value="F:oxidized pyrimidine nucleobase lesion DNA N-glycosylase activity"/>
    <property type="evidence" value="ECO:0007669"/>
    <property type="project" value="UniProtKB-UniRule"/>
</dbReference>
<evidence type="ECO:0000256" key="10">
    <source>
        <dbReference type="ARBA" id="ARBA00022946"/>
    </source>
</evidence>
<name>A0AAV0T9W3_9STRA</name>
<dbReference type="Gene3D" id="6.10.140.2030">
    <property type="match status" value="1"/>
</dbReference>
<dbReference type="CDD" id="cd00056">
    <property type="entry name" value="ENDO3c"/>
    <property type="match status" value="1"/>
</dbReference>
<keyword evidence="10" id="KW-0809">Transit peptide</keyword>
<dbReference type="HAMAP" id="MF_03183">
    <property type="entry name" value="Endonuclease_III_Nth"/>
    <property type="match status" value="1"/>
</dbReference>
<dbReference type="EC" id="3.2.2.-" evidence="18"/>
<dbReference type="InterPro" id="IPR023170">
    <property type="entry name" value="HhH_base_excis_C"/>
</dbReference>
<comment type="cofactor">
    <cofactor evidence="1">
        <name>[4Fe-4S] cluster</name>
        <dbReference type="ChEBI" id="CHEBI:49883"/>
    </cofactor>
</comment>
<comment type="similarity">
    <text evidence="3 18">Belongs to the Nth/MutY family.</text>
</comment>
<dbReference type="FunFam" id="1.10.340.30:FF:000001">
    <property type="entry name" value="Endonuclease III"/>
    <property type="match status" value="1"/>
</dbReference>
<dbReference type="GO" id="GO:0005634">
    <property type="term" value="C:nucleus"/>
    <property type="evidence" value="ECO:0007669"/>
    <property type="project" value="UniProtKB-SubCell"/>
</dbReference>
<keyword evidence="9 18" id="KW-0378">Hydrolase</keyword>
<dbReference type="GO" id="GO:0000290">
    <property type="term" value="P:deadenylation-dependent decapping of nuclear-transcribed mRNA"/>
    <property type="evidence" value="ECO:0007669"/>
    <property type="project" value="InterPro"/>
</dbReference>
<dbReference type="InterPro" id="IPR011257">
    <property type="entry name" value="DNA_glycosylase"/>
</dbReference>
<evidence type="ECO:0000256" key="12">
    <source>
        <dbReference type="ARBA" id="ARBA00023014"/>
    </source>
</evidence>
<evidence type="ECO:0000313" key="22">
    <source>
        <dbReference type="Proteomes" id="UP001159659"/>
    </source>
</evidence>
<dbReference type="InterPro" id="IPR030841">
    <property type="entry name" value="NTH1"/>
</dbReference>
<dbReference type="GO" id="GO:0003677">
    <property type="term" value="F:DNA binding"/>
    <property type="evidence" value="ECO:0007669"/>
    <property type="project" value="UniProtKB-UniRule"/>
</dbReference>
<dbReference type="Pfam" id="PF00633">
    <property type="entry name" value="HHH"/>
    <property type="match status" value="1"/>
</dbReference>
<evidence type="ECO:0000256" key="16">
    <source>
        <dbReference type="ARBA" id="ARBA00023295"/>
    </source>
</evidence>
<dbReference type="Proteomes" id="UP001159659">
    <property type="component" value="Unassembled WGS sequence"/>
</dbReference>
<dbReference type="InterPro" id="IPR003265">
    <property type="entry name" value="HhH-GPD_domain"/>
</dbReference>
<dbReference type="InterPro" id="IPR031953">
    <property type="entry name" value="mRNA_decap_C"/>
</dbReference>
<dbReference type="SUPFAM" id="SSF50729">
    <property type="entry name" value="PH domain-like"/>
    <property type="match status" value="1"/>
</dbReference>
<dbReference type="GO" id="GO:0000184">
    <property type="term" value="P:nuclear-transcribed mRNA catabolic process, nonsense-mediated decay"/>
    <property type="evidence" value="ECO:0007669"/>
    <property type="project" value="UniProtKB-KW"/>
</dbReference>
<evidence type="ECO:0000256" key="11">
    <source>
        <dbReference type="ARBA" id="ARBA00023004"/>
    </source>
</evidence>
<evidence type="ECO:0000256" key="13">
    <source>
        <dbReference type="ARBA" id="ARBA00023161"/>
    </source>
</evidence>
<dbReference type="InterPro" id="IPR004036">
    <property type="entry name" value="Endonuclease-III-like_CS2"/>
</dbReference>
<comment type="catalytic activity">
    <reaction evidence="17 18">
        <text>2'-deoxyribonucleotide-(2'-deoxyribose 5'-phosphate)-2'-deoxyribonucleotide-DNA = a 3'-end 2'-deoxyribonucleotide-(2,3-dehydro-2,3-deoxyribose 5'-phosphate)-DNA + a 5'-end 5'-phospho-2'-deoxyribonucleoside-DNA + H(+)</text>
        <dbReference type="Rhea" id="RHEA:66592"/>
        <dbReference type="Rhea" id="RHEA-COMP:13180"/>
        <dbReference type="Rhea" id="RHEA-COMP:16897"/>
        <dbReference type="Rhea" id="RHEA-COMP:17067"/>
        <dbReference type="ChEBI" id="CHEBI:15378"/>
        <dbReference type="ChEBI" id="CHEBI:136412"/>
        <dbReference type="ChEBI" id="CHEBI:157695"/>
        <dbReference type="ChEBI" id="CHEBI:167181"/>
        <dbReference type="EC" id="4.2.99.18"/>
    </reaction>
</comment>
<evidence type="ECO:0000256" key="3">
    <source>
        <dbReference type="ARBA" id="ARBA00008343"/>
    </source>
</evidence>
<dbReference type="CDD" id="cd13182">
    <property type="entry name" value="EVH1-like_Dcp1"/>
    <property type="match status" value="1"/>
</dbReference>
<dbReference type="GO" id="GO:0006285">
    <property type="term" value="P:base-excision repair, AP site formation"/>
    <property type="evidence" value="ECO:0007669"/>
    <property type="project" value="UniProtKB-UniRule"/>
</dbReference>
<comment type="similarity">
    <text evidence="4">Belongs to the DCP1 family.</text>
</comment>
<feature type="compositionally biased region" description="Polar residues" evidence="19">
    <location>
        <begin position="147"/>
        <end position="159"/>
    </location>
</feature>
<gene>
    <name evidence="18" type="primary">NTH1</name>
    <name evidence="21" type="ORF">PFR002_LOCUS3101</name>
</gene>
<protein>
    <recommendedName>
        <fullName evidence="18">Endonuclease III homolog</fullName>
        <ecNumber evidence="18">3.2.2.-</ecNumber>
        <ecNumber evidence="18">4.2.99.18</ecNumber>
    </recommendedName>
    <alternativeName>
        <fullName evidence="18">Bifunctional DNA N-glycosylase/DNA-(apurinic or apyrimidinic site) lyase</fullName>
        <shortName evidence="18">DNA glycosylase/AP lyase</shortName>
    </alternativeName>
</protein>
<feature type="compositionally biased region" description="Low complexity" evidence="19">
    <location>
        <begin position="167"/>
        <end position="189"/>
    </location>
</feature>
<dbReference type="Gene3D" id="1.10.340.30">
    <property type="entry name" value="Hypothetical protein, domain 2"/>
    <property type="match status" value="1"/>
</dbReference>
<evidence type="ECO:0000313" key="21">
    <source>
        <dbReference type="EMBL" id="CAI5715448.1"/>
    </source>
</evidence>
<reference evidence="21" key="1">
    <citation type="submission" date="2022-12" db="EMBL/GenBank/DDBJ databases">
        <authorList>
            <person name="Webb A."/>
        </authorList>
    </citation>
    <scope>NUCLEOTIDE SEQUENCE</scope>
    <source>
        <strain evidence="21">Pf2</strain>
    </source>
</reference>
<keyword evidence="5" id="KW-0004">4Fe-4S</keyword>
<keyword evidence="11" id="KW-0408">Iron</keyword>
<dbReference type="GO" id="GO:0008047">
    <property type="term" value="F:enzyme activator activity"/>
    <property type="evidence" value="ECO:0007669"/>
    <property type="project" value="InterPro"/>
</dbReference>
<dbReference type="PANTHER" id="PTHR43286">
    <property type="entry name" value="ENDONUCLEASE III-LIKE PROTEIN 1"/>
    <property type="match status" value="1"/>
</dbReference>
<dbReference type="SUPFAM" id="SSF48150">
    <property type="entry name" value="DNA-glycosylase"/>
    <property type="match status" value="1"/>
</dbReference>
<keyword evidence="18" id="KW-0496">Mitochondrion</keyword>
<keyword evidence="15 18" id="KW-0456">Lyase</keyword>
<comment type="caution">
    <text evidence="18">Lacks conserved residue(s) required for the propagation of feature annotation.</text>
</comment>
<dbReference type="GO" id="GO:0006289">
    <property type="term" value="P:nucleotide-excision repair"/>
    <property type="evidence" value="ECO:0007669"/>
    <property type="project" value="TreeGrafter"/>
</dbReference>
<evidence type="ECO:0000256" key="14">
    <source>
        <dbReference type="ARBA" id="ARBA00023204"/>
    </source>
</evidence>
<comment type="subcellular location">
    <subcellularLocation>
        <location evidence="2">Cytoplasm</location>
    </subcellularLocation>
    <subcellularLocation>
        <location evidence="18">Nucleus</location>
    </subcellularLocation>
    <subcellularLocation>
        <location evidence="18">Mitochondrion</location>
    </subcellularLocation>
</comment>
<dbReference type="InterPro" id="IPR000445">
    <property type="entry name" value="HhH_motif"/>
</dbReference>
<keyword evidence="8 18" id="KW-0227">DNA damage</keyword>
<evidence type="ECO:0000256" key="19">
    <source>
        <dbReference type="SAM" id="MobiDB-lite"/>
    </source>
</evidence>
<dbReference type="PANTHER" id="PTHR43286:SF1">
    <property type="entry name" value="ENDONUCLEASE III-LIKE PROTEIN 1"/>
    <property type="match status" value="1"/>
</dbReference>
<organism evidence="21 22">
    <name type="scientific">Peronospora farinosa</name>
    <dbReference type="NCBI Taxonomy" id="134698"/>
    <lineage>
        <taxon>Eukaryota</taxon>
        <taxon>Sar</taxon>
        <taxon>Stramenopiles</taxon>
        <taxon>Oomycota</taxon>
        <taxon>Peronosporomycetes</taxon>
        <taxon>Peronosporales</taxon>
        <taxon>Peronosporaceae</taxon>
        <taxon>Peronospora</taxon>
    </lineage>
</organism>
<dbReference type="Gene3D" id="2.30.29.30">
    <property type="entry name" value="Pleckstrin-homology domain (PH domain)/Phosphotyrosine-binding domain (PTB)"/>
    <property type="match status" value="1"/>
</dbReference>
<comment type="caution">
    <text evidence="21">The sequence shown here is derived from an EMBL/GenBank/DDBJ whole genome shotgun (WGS) entry which is preliminary data.</text>
</comment>
<keyword evidence="6" id="KW-0963">Cytoplasm</keyword>
<dbReference type="Gene3D" id="1.10.1670.10">
    <property type="entry name" value="Helix-hairpin-Helix base-excision DNA repair enzymes (C-terminal)"/>
    <property type="match status" value="1"/>
</dbReference>
<keyword evidence="13" id="KW-0866">Nonsense-mediated mRNA decay</keyword>
<feature type="domain" description="HhH-GPD" evidence="20">
    <location>
        <begin position="443"/>
        <end position="596"/>
    </location>
</feature>
<dbReference type="GO" id="GO:0051539">
    <property type="term" value="F:4 iron, 4 sulfur cluster binding"/>
    <property type="evidence" value="ECO:0007669"/>
    <property type="project" value="UniProtKB-KW"/>
</dbReference>